<evidence type="ECO:0000256" key="4">
    <source>
        <dbReference type="ARBA" id="ARBA00022692"/>
    </source>
</evidence>
<evidence type="ECO:0000256" key="7">
    <source>
        <dbReference type="SAM" id="MobiDB-lite"/>
    </source>
</evidence>
<feature type="transmembrane region" description="Helical" evidence="8">
    <location>
        <begin position="129"/>
        <end position="152"/>
    </location>
</feature>
<comment type="subcellular location">
    <subcellularLocation>
        <location evidence="1">Membrane</location>
        <topology evidence="1">Multi-pass membrane protein</topology>
    </subcellularLocation>
</comment>
<evidence type="ECO:0000313" key="10">
    <source>
        <dbReference type="EMBL" id="GGN38135.1"/>
    </source>
</evidence>
<evidence type="ECO:0000256" key="2">
    <source>
        <dbReference type="ARBA" id="ARBA00006464"/>
    </source>
</evidence>
<organism evidence="10 11">
    <name type="scientific">Deinococcus daejeonensis</name>
    <dbReference type="NCBI Taxonomy" id="1007098"/>
    <lineage>
        <taxon>Bacteria</taxon>
        <taxon>Thermotogati</taxon>
        <taxon>Deinococcota</taxon>
        <taxon>Deinococci</taxon>
        <taxon>Deinococcales</taxon>
        <taxon>Deinococcaceae</taxon>
        <taxon>Deinococcus</taxon>
    </lineage>
</organism>
<keyword evidence="5 8" id="KW-1133">Transmembrane helix</keyword>
<dbReference type="NCBIfam" id="TIGR03025">
    <property type="entry name" value="EPS_sugtrans"/>
    <property type="match status" value="1"/>
</dbReference>
<sequence length="490" mass="54340">MQLRLLDATDPDPAMPLTDRNDTRARRAHAFARRRLQNVSVLLIGNTVAWTITAGLMTQLSQWLPIALPPLTRHWPLLFLIHVLLSAGAKLLPGWGLGAVAELRYTVQITGLLMFSAALSGIMTRGAWWTLLTALLASVVLSTLLVVLRALIKGAMIRRGRWGVPVVVYGAARSGDKIIAALQEEPGLGYTPVAVFDDDVTLRGRDLRGVPVAGSTDDWTQEAPVAILAMPGAGRARHVALLDGPLTVYRSVIVIPDLFDVQSLWARTTDLGGILGVSLNHQLADPVARRTKRALDLLSVICSVPFWVPLCGLVALLIWLEDRRSPLFLQPRLGLNGRTFQTWKFRTMVPDAEAVLKERLARDPALRAEWEAHHKLRRDPRITRVGAFLRKTSLDELPQLVNVLRGDMSLVGPRPLPAYHHEKLPANVQHLRREVRPGMTGLWQVSGRSDAGDEGMLIHDPYYVRNWSVWLDLVILLRTFRAVARSAGAY</sequence>
<feature type="domain" description="Bacterial sugar transferase" evidence="9">
    <location>
        <begin position="292"/>
        <end position="484"/>
    </location>
</feature>
<feature type="transmembrane region" description="Helical" evidence="8">
    <location>
        <begin position="297"/>
        <end position="320"/>
    </location>
</feature>
<comment type="similarity">
    <text evidence="2">Belongs to the bacterial sugar transferase family.</text>
</comment>
<gene>
    <name evidence="10" type="ORF">GCM10010842_20700</name>
</gene>
<dbReference type="RefSeq" id="WP_229782094.1">
    <property type="nucleotide sequence ID" value="NZ_BMOR01000007.1"/>
</dbReference>
<dbReference type="Proteomes" id="UP000645517">
    <property type="component" value="Unassembled WGS sequence"/>
</dbReference>
<dbReference type="PANTHER" id="PTHR30576">
    <property type="entry name" value="COLANIC BIOSYNTHESIS UDP-GLUCOSE LIPID CARRIER TRANSFERASE"/>
    <property type="match status" value="1"/>
</dbReference>
<dbReference type="EMBL" id="BMOR01000007">
    <property type="protein sequence ID" value="GGN38135.1"/>
    <property type="molecule type" value="Genomic_DNA"/>
</dbReference>
<feature type="transmembrane region" description="Helical" evidence="8">
    <location>
        <begin position="77"/>
        <end position="98"/>
    </location>
</feature>
<dbReference type="Pfam" id="PF13727">
    <property type="entry name" value="CoA_binding_3"/>
    <property type="match status" value="1"/>
</dbReference>
<evidence type="ECO:0000256" key="8">
    <source>
        <dbReference type="SAM" id="Phobius"/>
    </source>
</evidence>
<protein>
    <submittedName>
        <fullName evidence="10">Undecaprenyl-phosphate galactose phosphotransferase WbaP</fullName>
    </submittedName>
</protein>
<feature type="transmembrane region" description="Helical" evidence="8">
    <location>
        <begin position="105"/>
        <end position="123"/>
    </location>
</feature>
<dbReference type="SUPFAM" id="SSF51735">
    <property type="entry name" value="NAD(P)-binding Rossmann-fold domains"/>
    <property type="match status" value="1"/>
</dbReference>
<keyword evidence="6 8" id="KW-0472">Membrane</keyword>
<feature type="region of interest" description="Disordered" evidence="7">
    <location>
        <begin position="1"/>
        <end position="20"/>
    </location>
</feature>
<dbReference type="InterPro" id="IPR017475">
    <property type="entry name" value="EPS_sugar_tfrase"/>
</dbReference>
<evidence type="ECO:0000256" key="3">
    <source>
        <dbReference type="ARBA" id="ARBA00022679"/>
    </source>
</evidence>
<comment type="caution">
    <text evidence="10">The sequence shown here is derived from an EMBL/GenBank/DDBJ whole genome shotgun (WGS) entry which is preliminary data.</text>
</comment>
<evidence type="ECO:0000256" key="5">
    <source>
        <dbReference type="ARBA" id="ARBA00022989"/>
    </source>
</evidence>
<feature type="transmembrane region" description="Helical" evidence="8">
    <location>
        <begin position="36"/>
        <end position="57"/>
    </location>
</feature>
<dbReference type="Gene3D" id="3.40.50.720">
    <property type="entry name" value="NAD(P)-binding Rossmann-like Domain"/>
    <property type="match status" value="1"/>
</dbReference>
<evidence type="ECO:0000256" key="6">
    <source>
        <dbReference type="ARBA" id="ARBA00023136"/>
    </source>
</evidence>
<dbReference type="InterPro" id="IPR003362">
    <property type="entry name" value="Bact_transf"/>
</dbReference>
<keyword evidence="4 8" id="KW-0812">Transmembrane</keyword>
<evidence type="ECO:0000256" key="1">
    <source>
        <dbReference type="ARBA" id="ARBA00004141"/>
    </source>
</evidence>
<keyword evidence="3" id="KW-0808">Transferase</keyword>
<dbReference type="InterPro" id="IPR036291">
    <property type="entry name" value="NAD(P)-bd_dom_sf"/>
</dbReference>
<keyword evidence="11" id="KW-1185">Reference proteome</keyword>
<reference evidence="11" key="1">
    <citation type="journal article" date="2019" name="Int. J. Syst. Evol. Microbiol.">
        <title>The Global Catalogue of Microorganisms (GCM) 10K type strain sequencing project: providing services to taxonomists for standard genome sequencing and annotation.</title>
        <authorList>
            <consortium name="The Broad Institute Genomics Platform"/>
            <consortium name="The Broad Institute Genome Sequencing Center for Infectious Disease"/>
            <person name="Wu L."/>
            <person name="Ma J."/>
        </authorList>
    </citation>
    <scope>NUCLEOTIDE SEQUENCE [LARGE SCALE GENOMIC DNA]</scope>
    <source>
        <strain evidence="11">JCM 16918</strain>
    </source>
</reference>
<accession>A0ABQ2J226</accession>
<dbReference type="PANTHER" id="PTHR30576:SF10">
    <property type="entry name" value="SLL5057 PROTEIN"/>
    <property type="match status" value="1"/>
</dbReference>
<dbReference type="Pfam" id="PF02397">
    <property type="entry name" value="Bac_transf"/>
    <property type="match status" value="1"/>
</dbReference>
<evidence type="ECO:0000259" key="9">
    <source>
        <dbReference type="Pfam" id="PF02397"/>
    </source>
</evidence>
<name>A0ABQ2J226_9DEIO</name>
<evidence type="ECO:0000313" key="11">
    <source>
        <dbReference type="Proteomes" id="UP000645517"/>
    </source>
</evidence>
<proteinExistence type="inferred from homology"/>